<dbReference type="EMBL" id="JBCGDC010000015">
    <property type="protein sequence ID" value="MFB6392993.1"/>
    <property type="molecule type" value="Genomic_DNA"/>
</dbReference>
<evidence type="ECO:0000313" key="1">
    <source>
        <dbReference type="EMBL" id="MFB6392993.1"/>
    </source>
</evidence>
<proteinExistence type="predicted"/>
<name>A0ABV5CLW8_9ACTN</name>
<comment type="caution">
    <text evidence="1">The sequence shown here is derived from an EMBL/GenBank/DDBJ whole genome shotgun (WGS) entry which is preliminary data.</text>
</comment>
<keyword evidence="2" id="KW-1185">Reference proteome</keyword>
<dbReference type="Proteomes" id="UP001582793">
    <property type="component" value="Unassembled WGS sequence"/>
</dbReference>
<reference evidence="1 2" key="1">
    <citation type="submission" date="2024-04" db="EMBL/GenBank/DDBJ databases">
        <title>Polymorphospora sp. isolated from Baiyangdian Lake in Xiong'an New Area.</title>
        <authorList>
            <person name="Zhang X."/>
            <person name="Liu J."/>
        </authorList>
    </citation>
    <scope>NUCLEOTIDE SEQUENCE [LARGE SCALE GENOMIC DNA]</scope>
    <source>
        <strain evidence="1 2">2-325</strain>
    </source>
</reference>
<dbReference type="RefSeq" id="WP_375733639.1">
    <property type="nucleotide sequence ID" value="NZ_JBCGDC010000015.1"/>
</dbReference>
<organism evidence="1 2">
    <name type="scientific">Polymorphospora lycopeni</name>
    <dbReference type="NCBI Taxonomy" id="3140240"/>
    <lineage>
        <taxon>Bacteria</taxon>
        <taxon>Bacillati</taxon>
        <taxon>Actinomycetota</taxon>
        <taxon>Actinomycetes</taxon>
        <taxon>Micromonosporales</taxon>
        <taxon>Micromonosporaceae</taxon>
        <taxon>Polymorphospora</taxon>
    </lineage>
</organism>
<evidence type="ECO:0000313" key="2">
    <source>
        <dbReference type="Proteomes" id="UP001582793"/>
    </source>
</evidence>
<evidence type="ECO:0008006" key="3">
    <source>
        <dbReference type="Google" id="ProtNLM"/>
    </source>
</evidence>
<protein>
    <recommendedName>
        <fullName evidence="3">Shikimate dehydrogenase</fullName>
    </recommendedName>
</protein>
<dbReference type="InterPro" id="IPR036291">
    <property type="entry name" value="NAD(P)-bd_dom_sf"/>
</dbReference>
<dbReference type="Gene3D" id="3.40.50.720">
    <property type="entry name" value="NAD(P)-binding Rossmann-like Domain"/>
    <property type="match status" value="1"/>
</dbReference>
<accession>A0ABV5CLW8</accession>
<sequence length="317" mass="33911">MTAETLTPDTLRPATSPTMYFVGVTTGSSAIHRVFAAWRPLLGLDDVELVGIDVPVGADAAVYRRVVAHLRDDELSRGALVTTHKLDLYAASTDLLRRVNDDAARLREVSALVARDGWIDGHALDTITSQLSLQAIVPRLAGRDVLVMGAGGAALALCDYFAHRAGADAPGRVVVTDIADDRLASIRTDIGGGNPAIEWVTHRLSPGETHDELLAGLTPGAVVVNATGMGKDRPGSPLTDAAVFPSGGYAWEFNYRGELGFLRQARARAEADGLTVEDGWRYFVHGWTRAVDAVFDLGIPTAGPDFERLYDAAQEVR</sequence>
<dbReference type="SUPFAM" id="SSF51735">
    <property type="entry name" value="NAD(P)-binding Rossmann-fold domains"/>
    <property type="match status" value="1"/>
</dbReference>
<gene>
    <name evidence="1" type="ORF">AAFH96_07700</name>
</gene>